<sequence>MKKTALGVGGMDYLDRYLLEVIASFPMKRKPAFLYAVVTGKRTGQAVQDSHLFGVTRLFGCAPMLKSETFDARLASMMERDILSITEDGVEIRVKADIPFVARFPYLDGFAFQNRTDLFFERLLLAVQVFSNFKHERKHYLPIVRDDVTQLAVKFWLADMMKSKSKEMARRDFYKELEKWFLDGEPRFYVPRFSGGDYIGKTGLQVANELDLAPWEYYFEWLNGLHQLFAKLDTEFPILNGLMPDSQLGLTASAQKTWQLWQQNVSMEKMINLRRLKLSTIQDHIVEIAATIPNFSVDAWINEAAVISISEQQWISLKDIKQAFPNLDYFQIRLALVAKRRGAICS</sequence>
<evidence type="ECO:0000313" key="3">
    <source>
        <dbReference type="Proteomes" id="UP000564536"/>
    </source>
</evidence>
<dbReference type="Pfam" id="PF14493">
    <property type="entry name" value="HTH_40"/>
    <property type="match status" value="1"/>
</dbReference>
<name>A0A841Z2J3_9LIST</name>
<dbReference type="AlphaFoldDB" id="A0A841Z2J3"/>
<dbReference type="Proteomes" id="UP000564536">
    <property type="component" value="Unassembled WGS sequence"/>
</dbReference>
<protein>
    <recommendedName>
        <fullName evidence="1">Helicase Helix-turn-helix domain-containing protein</fullName>
    </recommendedName>
</protein>
<organism evidence="2 3">
    <name type="scientific">Listeria weihenstephanensis</name>
    <dbReference type="NCBI Taxonomy" id="1006155"/>
    <lineage>
        <taxon>Bacteria</taxon>
        <taxon>Bacillati</taxon>
        <taxon>Bacillota</taxon>
        <taxon>Bacilli</taxon>
        <taxon>Bacillales</taxon>
        <taxon>Listeriaceae</taxon>
        <taxon>Listeria</taxon>
    </lineage>
</organism>
<proteinExistence type="predicted"/>
<accession>A0A841Z2J3</accession>
<dbReference type="EMBL" id="JAARRL010000003">
    <property type="protein sequence ID" value="MBC1499480.1"/>
    <property type="molecule type" value="Genomic_DNA"/>
</dbReference>
<dbReference type="InterPro" id="IPR008308">
    <property type="entry name" value="YpbB-like"/>
</dbReference>
<reference evidence="2 3" key="1">
    <citation type="submission" date="2020-03" db="EMBL/GenBank/DDBJ databases">
        <title>Soil Listeria distribution.</title>
        <authorList>
            <person name="Liao J."/>
            <person name="Wiedmann M."/>
        </authorList>
    </citation>
    <scope>NUCLEOTIDE SEQUENCE [LARGE SCALE GENOMIC DNA]</scope>
    <source>
        <strain evidence="2 3">FSL L7-1523</strain>
    </source>
</reference>
<feature type="domain" description="Helicase Helix-turn-helix" evidence="1">
    <location>
        <begin position="253"/>
        <end position="336"/>
    </location>
</feature>
<comment type="caution">
    <text evidence="2">The sequence shown here is derived from an EMBL/GenBank/DDBJ whole genome shotgun (WGS) entry which is preliminary data.</text>
</comment>
<dbReference type="PIRSF" id="PIRSF021350">
    <property type="entry name" value="UCP021350"/>
    <property type="match status" value="1"/>
</dbReference>
<gene>
    <name evidence="2" type="ORF">HB943_02615</name>
</gene>
<dbReference type="InterPro" id="IPR029491">
    <property type="entry name" value="Helicase_HTH"/>
</dbReference>
<evidence type="ECO:0000313" key="2">
    <source>
        <dbReference type="EMBL" id="MBC1499480.1"/>
    </source>
</evidence>
<evidence type="ECO:0000259" key="1">
    <source>
        <dbReference type="Pfam" id="PF14493"/>
    </source>
</evidence>